<sequence>GGSCDVLWGKYKRDGSDSNVIAKASDLHLWKSIVKLWLKLEALRVWTIGDGRSVN</sequence>
<accession>A0A392QS47</accession>
<dbReference type="EMBL" id="LXQA010154628">
    <property type="protein sequence ID" value="MCI26664.1"/>
    <property type="molecule type" value="Genomic_DNA"/>
</dbReference>
<feature type="non-terminal residue" evidence="1">
    <location>
        <position position="1"/>
    </location>
</feature>
<reference evidence="1 2" key="1">
    <citation type="journal article" date="2018" name="Front. Plant Sci.">
        <title>Red Clover (Trifolium pratense) and Zigzag Clover (T. medium) - A Picture of Genomic Similarities and Differences.</title>
        <authorList>
            <person name="Dluhosova J."/>
            <person name="Istvanek J."/>
            <person name="Nedelnik J."/>
            <person name="Repkova J."/>
        </authorList>
    </citation>
    <scope>NUCLEOTIDE SEQUENCE [LARGE SCALE GENOMIC DNA]</scope>
    <source>
        <strain evidence="2">cv. 10/8</strain>
        <tissue evidence="1">Leaf</tissue>
    </source>
</reference>
<evidence type="ECO:0000313" key="2">
    <source>
        <dbReference type="Proteomes" id="UP000265520"/>
    </source>
</evidence>
<dbReference type="Proteomes" id="UP000265520">
    <property type="component" value="Unassembled WGS sequence"/>
</dbReference>
<dbReference type="AlphaFoldDB" id="A0A392QS47"/>
<proteinExistence type="predicted"/>
<name>A0A392QS47_9FABA</name>
<evidence type="ECO:0000313" key="1">
    <source>
        <dbReference type="EMBL" id="MCI26664.1"/>
    </source>
</evidence>
<protein>
    <submittedName>
        <fullName evidence="1">Uncharacterized protein</fullName>
    </submittedName>
</protein>
<keyword evidence="2" id="KW-1185">Reference proteome</keyword>
<comment type="caution">
    <text evidence="1">The sequence shown here is derived from an EMBL/GenBank/DDBJ whole genome shotgun (WGS) entry which is preliminary data.</text>
</comment>
<organism evidence="1 2">
    <name type="scientific">Trifolium medium</name>
    <dbReference type="NCBI Taxonomy" id="97028"/>
    <lineage>
        <taxon>Eukaryota</taxon>
        <taxon>Viridiplantae</taxon>
        <taxon>Streptophyta</taxon>
        <taxon>Embryophyta</taxon>
        <taxon>Tracheophyta</taxon>
        <taxon>Spermatophyta</taxon>
        <taxon>Magnoliopsida</taxon>
        <taxon>eudicotyledons</taxon>
        <taxon>Gunneridae</taxon>
        <taxon>Pentapetalae</taxon>
        <taxon>rosids</taxon>
        <taxon>fabids</taxon>
        <taxon>Fabales</taxon>
        <taxon>Fabaceae</taxon>
        <taxon>Papilionoideae</taxon>
        <taxon>50 kb inversion clade</taxon>
        <taxon>NPAAA clade</taxon>
        <taxon>Hologalegina</taxon>
        <taxon>IRL clade</taxon>
        <taxon>Trifolieae</taxon>
        <taxon>Trifolium</taxon>
    </lineage>
</organism>